<dbReference type="Proteomes" id="UP001595912">
    <property type="component" value="Unassembled WGS sequence"/>
</dbReference>
<dbReference type="RefSeq" id="WP_380114275.1">
    <property type="nucleotide sequence ID" value="NZ_JBHSIU010000011.1"/>
</dbReference>
<sequence length="137" mass="14885">MDLPDVIPIAHEPDFRTSTIGRYAQGQFYGDIHGTDIDGLGEITVMLHLFDHGGVHTGSTIRSRIPLDDADAVLAELLSQLPDAVFGDIAIRLFQVVQDGVRFGLVDESHPDRGGASAELYPQGMGFFPPFDGLYDT</sequence>
<gene>
    <name evidence="1" type="ORF">ACFPIJ_09275</name>
</gene>
<name>A0ABV9VQF0_9ACTN</name>
<reference evidence="2" key="1">
    <citation type="journal article" date="2019" name="Int. J. Syst. Evol. Microbiol.">
        <title>The Global Catalogue of Microorganisms (GCM) 10K type strain sequencing project: providing services to taxonomists for standard genome sequencing and annotation.</title>
        <authorList>
            <consortium name="The Broad Institute Genomics Platform"/>
            <consortium name="The Broad Institute Genome Sequencing Center for Infectious Disease"/>
            <person name="Wu L."/>
            <person name="Ma J."/>
        </authorList>
    </citation>
    <scope>NUCLEOTIDE SEQUENCE [LARGE SCALE GENOMIC DNA]</scope>
    <source>
        <strain evidence="2">CGMCC 4.7152</strain>
    </source>
</reference>
<evidence type="ECO:0000313" key="1">
    <source>
        <dbReference type="EMBL" id="MFC4998019.1"/>
    </source>
</evidence>
<organism evidence="1 2">
    <name type="scientific">Dactylosporangium cerinum</name>
    <dbReference type="NCBI Taxonomy" id="1434730"/>
    <lineage>
        <taxon>Bacteria</taxon>
        <taxon>Bacillati</taxon>
        <taxon>Actinomycetota</taxon>
        <taxon>Actinomycetes</taxon>
        <taxon>Micromonosporales</taxon>
        <taxon>Micromonosporaceae</taxon>
        <taxon>Dactylosporangium</taxon>
    </lineage>
</organism>
<proteinExistence type="predicted"/>
<protein>
    <submittedName>
        <fullName evidence="1">Uncharacterized protein</fullName>
    </submittedName>
</protein>
<accession>A0ABV9VQF0</accession>
<comment type="caution">
    <text evidence="1">The sequence shown here is derived from an EMBL/GenBank/DDBJ whole genome shotgun (WGS) entry which is preliminary data.</text>
</comment>
<evidence type="ECO:0000313" key="2">
    <source>
        <dbReference type="Proteomes" id="UP001595912"/>
    </source>
</evidence>
<dbReference type="EMBL" id="JBHSIU010000011">
    <property type="protein sequence ID" value="MFC4998019.1"/>
    <property type="molecule type" value="Genomic_DNA"/>
</dbReference>
<keyword evidence="2" id="KW-1185">Reference proteome</keyword>